<gene>
    <name evidence="1" type="ORF">NUU61_006167</name>
</gene>
<reference evidence="1" key="2">
    <citation type="journal article" date="2023" name="IMA Fungus">
        <title>Comparative genomic study of the Penicillium genus elucidates a diverse pangenome and 15 lateral gene transfer events.</title>
        <authorList>
            <person name="Petersen C."/>
            <person name="Sorensen T."/>
            <person name="Nielsen M.R."/>
            <person name="Sondergaard T.E."/>
            <person name="Sorensen J.L."/>
            <person name="Fitzpatrick D.A."/>
            <person name="Frisvad J.C."/>
            <person name="Nielsen K.L."/>
        </authorList>
    </citation>
    <scope>NUCLEOTIDE SEQUENCE</scope>
    <source>
        <strain evidence="1">IBT 34128</strain>
    </source>
</reference>
<comment type="caution">
    <text evidence="1">The sequence shown here is derived from an EMBL/GenBank/DDBJ whole genome shotgun (WGS) entry which is preliminary data.</text>
</comment>
<organism evidence="1 2">
    <name type="scientific">Penicillium alfredii</name>
    <dbReference type="NCBI Taxonomy" id="1506179"/>
    <lineage>
        <taxon>Eukaryota</taxon>
        <taxon>Fungi</taxon>
        <taxon>Dikarya</taxon>
        <taxon>Ascomycota</taxon>
        <taxon>Pezizomycotina</taxon>
        <taxon>Eurotiomycetes</taxon>
        <taxon>Eurotiomycetidae</taxon>
        <taxon>Eurotiales</taxon>
        <taxon>Aspergillaceae</taxon>
        <taxon>Penicillium</taxon>
    </lineage>
</organism>
<keyword evidence="2" id="KW-1185">Reference proteome</keyword>
<dbReference type="GeneID" id="81395864"/>
<dbReference type="OrthoDB" id="443402at2759"/>
<name>A0A9W9F0D8_9EURO</name>
<reference evidence="1" key="1">
    <citation type="submission" date="2022-11" db="EMBL/GenBank/DDBJ databases">
        <authorList>
            <person name="Petersen C."/>
        </authorList>
    </citation>
    <scope>NUCLEOTIDE SEQUENCE</scope>
    <source>
        <strain evidence="1">IBT 34128</strain>
    </source>
</reference>
<accession>A0A9W9F0D8</accession>
<protein>
    <submittedName>
        <fullName evidence="1">Uncharacterized protein</fullName>
    </submittedName>
</protein>
<proteinExistence type="predicted"/>
<dbReference type="Proteomes" id="UP001141434">
    <property type="component" value="Unassembled WGS sequence"/>
</dbReference>
<dbReference type="RefSeq" id="XP_056509495.1">
    <property type="nucleotide sequence ID" value="XM_056656695.1"/>
</dbReference>
<evidence type="ECO:0000313" key="2">
    <source>
        <dbReference type="Proteomes" id="UP001141434"/>
    </source>
</evidence>
<dbReference type="EMBL" id="JAPMSZ010000009">
    <property type="protein sequence ID" value="KAJ5091297.1"/>
    <property type="molecule type" value="Genomic_DNA"/>
</dbReference>
<dbReference type="AlphaFoldDB" id="A0A9W9F0D8"/>
<evidence type="ECO:0000313" key="1">
    <source>
        <dbReference type="EMBL" id="KAJ5091297.1"/>
    </source>
</evidence>
<sequence length="267" mass="30280">MPSSSFLFGRIPEGHAKKAQSLPQEQCCATRWIKKFSVTENGPRAPSFRGLVLPYIPWLLSFGLEDDLSSDTLNNQKSQGFFPGYNLLLSAAIYRRVELMRQLLQEGRTPQQTVDIVLNGDLRDYGANETENGRASVWMIFLNFFASEWYRCPESSQILEEFVQVDVDPDIQLVMHKKKTSSDVGSTKSDENEPENLSPFHCWDWSSYTTHPTWRRSISCCRKGHLGGTSWGQSLSLSPKILPLILRLRSINLSPKPSSRGAIMYTV</sequence>